<keyword evidence="2" id="KW-1185">Reference proteome</keyword>
<proteinExistence type="predicted"/>
<dbReference type="Proteomes" id="UP001338125">
    <property type="component" value="Unassembled WGS sequence"/>
</dbReference>
<dbReference type="EMBL" id="JAVFKD010000010">
    <property type="protein sequence ID" value="KAK5994533.1"/>
    <property type="molecule type" value="Genomic_DNA"/>
</dbReference>
<accession>A0ABR0SR03</accession>
<comment type="caution">
    <text evidence="1">The sequence shown here is derived from an EMBL/GenBank/DDBJ whole genome shotgun (WGS) entry which is preliminary data.</text>
</comment>
<protein>
    <submittedName>
        <fullName evidence="1">Uncharacterized protein</fullName>
    </submittedName>
</protein>
<name>A0ABR0SR03_9HYPO</name>
<reference evidence="1 2" key="1">
    <citation type="submission" date="2024-01" db="EMBL/GenBank/DDBJ databases">
        <title>Complete genome of Cladobotryum mycophilum ATHUM6906.</title>
        <authorList>
            <person name="Christinaki A.C."/>
            <person name="Myridakis A.I."/>
            <person name="Kouvelis V.N."/>
        </authorList>
    </citation>
    <scope>NUCLEOTIDE SEQUENCE [LARGE SCALE GENOMIC DNA]</scope>
    <source>
        <strain evidence="1 2">ATHUM6906</strain>
    </source>
</reference>
<evidence type="ECO:0000313" key="1">
    <source>
        <dbReference type="EMBL" id="KAK5994533.1"/>
    </source>
</evidence>
<organism evidence="1 2">
    <name type="scientific">Cladobotryum mycophilum</name>
    <dbReference type="NCBI Taxonomy" id="491253"/>
    <lineage>
        <taxon>Eukaryota</taxon>
        <taxon>Fungi</taxon>
        <taxon>Dikarya</taxon>
        <taxon>Ascomycota</taxon>
        <taxon>Pezizomycotina</taxon>
        <taxon>Sordariomycetes</taxon>
        <taxon>Hypocreomycetidae</taxon>
        <taxon>Hypocreales</taxon>
        <taxon>Hypocreaceae</taxon>
        <taxon>Cladobotryum</taxon>
    </lineage>
</organism>
<sequence length="239" mass="27135">MASTTYKQPATAQAPKFEWDFDVPDTPFWKDMEFTVARNFLTCYQPEELERMEFDGTLPVRDRLRHLLSLLQSTLSTREAAAAPQKLHIVEPPVWGNLFLGIATMQKFLAMPKEEEETIRTLVETTEGRAQVSWQDMMADLSLRNGNFASAEATAREVLPVLQTHEKCGQDSPQALGTTRTLIASMWKQGGVKEDEARVLLQETFALIDGMGDGKFAKYQEEEREMLQDLKDKLEKGET</sequence>
<gene>
    <name evidence="1" type="ORF">PT974_05011</name>
</gene>
<evidence type="ECO:0000313" key="2">
    <source>
        <dbReference type="Proteomes" id="UP001338125"/>
    </source>
</evidence>